<dbReference type="AlphaFoldDB" id="A0A8T0HVW0"/>
<proteinExistence type="predicted"/>
<name>A0A8T0HVW0_CERPU</name>
<feature type="signal peptide" evidence="1">
    <location>
        <begin position="1"/>
        <end position="28"/>
    </location>
</feature>
<gene>
    <name evidence="2" type="ORF">KC19_VG327900</name>
</gene>
<accession>A0A8T0HVW0</accession>
<sequence length="117" mass="12800">MRQGSHNHMSSLRFLALLTTDIFPFGSTIDTSYSPSCAPFAAAPFLKTVPVHIVATALAKNNWFSRFAIVASHCFIADGTVPFKVSLYTVNSVIWTGICFWIGTCNFVKPLPNKLTG</sequence>
<evidence type="ECO:0000313" key="3">
    <source>
        <dbReference type="Proteomes" id="UP000822688"/>
    </source>
</evidence>
<protein>
    <submittedName>
        <fullName evidence="2">Uncharacterized protein</fullName>
    </submittedName>
</protein>
<reference evidence="2" key="1">
    <citation type="submission" date="2020-06" db="EMBL/GenBank/DDBJ databases">
        <title>WGS assembly of Ceratodon purpureus strain R40.</title>
        <authorList>
            <person name="Carey S.B."/>
            <person name="Jenkins J."/>
            <person name="Shu S."/>
            <person name="Lovell J.T."/>
            <person name="Sreedasyam A."/>
            <person name="Maumus F."/>
            <person name="Tiley G.P."/>
            <person name="Fernandez-Pozo N."/>
            <person name="Barry K."/>
            <person name="Chen C."/>
            <person name="Wang M."/>
            <person name="Lipzen A."/>
            <person name="Daum C."/>
            <person name="Saski C.A."/>
            <person name="Payton A.C."/>
            <person name="Mcbreen J.C."/>
            <person name="Conrad R.E."/>
            <person name="Kollar L.M."/>
            <person name="Olsson S."/>
            <person name="Huttunen S."/>
            <person name="Landis J.B."/>
            <person name="Wickett N.J."/>
            <person name="Johnson M.G."/>
            <person name="Rensing S.A."/>
            <person name="Grimwood J."/>
            <person name="Schmutz J."/>
            <person name="Mcdaniel S.F."/>
        </authorList>
    </citation>
    <scope>NUCLEOTIDE SEQUENCE</scope>
    <source>
        <strain evidence="2">R40</strain>
    </source>
</reference>
<comment type="caution">
    <text evidence="2">The sequence shown here is derived from an EMBL/GenBank/DDBJ whole genome shotgun (WGS) entry which is preliminary data.</text>
</comment>
<dbReference type="Proteomes" id="UP000822688">
    <property type="component" value="Chromosome V"/>
</dbReference>
<keyword evidence="1" id="KW-0732">Signal</keyword>
<evidence type="ECO:0000256" key="1">
    <source>
        <dbReference type="SAM" id="SignalP"/>
    </source>
</evidence>
<feature type="chain" id="PRO_5035824932" evidence="1">
    <location>
        <begin position="29"/>
        <end position="117"/>
    </location>
</feature>
<evidence type="ECO:0000313" key="2">
    <source>
        <dbReference type="EMBL" id="KAG0575220.1"/>
    </source>
</evidence>
<dbReference type="EMBL" id="CM026426">
    <property type="protein sequence ID" value="KAG0575220.1"/>
    <property type="molecule type" value="Genomic_DNA"/>
</dbReference>
<organism evidence="2 3">
    <name type="scientific">Ceratodon purpureus</name>
    <name type="common">Fire moss</name>
    <name type="synonym">Dicranum purpureum</name>
    <dbReference type="NCBI Taxonomy" id="3225"/>
    <lineage>
        <taxon>Eukaryota</taxon>
        <taxon>Viridiplantae</taxon>
        <taxon>Streptophyta</taxon>
        <taxon>Embryophyta</taxon>
        <taxon>Bryophyta</taxon>
        <taxon>Bryophytina</taxon>
        <taxon>Bryopsida</taxon>
        <taxon>Dicranidae</taxon>
        <taxon>Pseudoditrichales</taxon>
        <taxon>Ditrichaceae</taxon>
        <taxon>Ceratodon</taxon>
    </lineage>
</organism>
<keyword evidence="3" id="KW-1185">Reference proteome</keyword>